<dbReference type="PANTHER" id="PTHR48098:SF3">
    <property type="entry name" value="IRON(III) ENTEROBACTIN ESTERASE"/>
    <property type="match status" value="1"/>
</dbReference>
<proteinExistence type="predicted"/>
<reference evidence="2" key="1">
    <citation type="submission" date="2017-01" db="EMBL/GenBank/DDBJ databases">
        <authorList>
            <person name="Varghese N."/>
            <person name="Submissions S."/>
        </authorList>
    </citation>
    <scope>NUCLEOTIDE SEQUENCE [LARGE SCALE GENOMIC DNA]</scope>
    <source>
        <strain evidence="2">DSM 23145</strain>
    </source>
</reference>
<evidence type="ECO:0000313" key="1">
    <source>
        <dbReference type="EMBL" id="SIS79824.1"/>
    </source>
</evidence>
<dbReference type="EMBL" id="FTOI01000007">
    <property type="protein sequence ID" value="SIS79824.1"/>
    <property type="molecule type" value="Genomic_DNA"/>
</dbReference>
<organism evidence="1 2">
    <name type="scientific">Kaistella chaponensis</name>
    <dbReference type="NCBI Taxonomy" id="713588"/>
    <lineage>
        <taxon>Bacteria</taxon>
        <taxon>Pseudomonadati</taxon>
        <taxon>Bacteroidota</taxon>
        <taxon>Flavobacteriia</taxon>
        <taxon>Flavobacteriales</taxon>
        <taxon>Weeksellaceae</taxon>
        <taxon>Chryseobacterium group</taxon>
        <taxon>Kaistella</taxon>
    </lineage>
</organism>
<dbReference type="InterPro" id="IPR000801">
    <property type="entry name" value="Esterase-like"/>
</dbReference>
<gene>
    <name evidence="1" type="ORF">SAMN05421789_10711</name>
</gene>
<dbReference type="OrthoDB" id="9775130at2"/>
<dbReference type="Gene3D" id="3.40.50.1820">
    <property type="entry name" value="alpha/beta hydrolase"/>
    <property type="match status" value="1"/>
</dbReference>
<name>A0A1N7M169_9FLAO</name>
<dbReference type="STRING" id="713588.SAMN05421789_10711"/>
<dbReference type="InterPro" id="IPR050583">
    <property type="entry name" value="Mycobacterial_A85_antigen"/>
</dbReference>
<dbReference type="InterPro" id="IPR029058">
    <property type="entry name" value="AB_hydrolase_fold"/>
</dbReference>
<dbReference type="Proteomes" id="UP000185839">
    <property type="component" value="Unassembled WGS sequence"/>
</dbReference>
<protein>
    <submittedName>
        <fullName evidence="1">Esterase/lipase superfamily enzyme</fullName>
    </submittedName>
</protein>
<accession>A0A1N7M169</accession>
<dbReference type="AlphaFoldDB" id="A0A1N7M169"/>
<dbReference type="PANTHER" id="PTHR48098">
    <property type="entry name" value="ENTEROCHELIN ESTERASE-RELATED"/>
    <property type="match status" value="1"/>
</dbReference>
<dbReference type="SUPFAM" id="SSF53474">
    <property type="entry name" value="alpha/beta-Hydrolases"/>
    <property type="match status" value="1"/>
</dbReference>
<sequence length="237" mass="28159">MPRIEHTDFYSHILGMSLKVEVTGHFGYPMIMFPTSQGDYTQNHDFKLNESLNWLVENGKVKLYNIETIDKFSFYDKNIHPSERIRNYELYMQFLKQEFVPYIQRLHSVHRVAVAGASFGGYHAANFAFRFPDVVSHMFCLSGAFSIRNFMDGFSNDLVYYNCPQEFMRNDEAWKFKHMHIVLSTSDEDICLEQTREMAGILAERGINHWYDEQKWINHDWPLWRMVFPTFVGRFFG</sequence>
<evidence type="ECO:0000313" key="2">
    <source>
        <dbReference type="Proteomes" id="UP000185839"/>
    </source>
</evidence>
<dbReference type="Pfam" id="PF00756">
    <property type="entry name" value="Esterase"/>
    <property type="match status" value="1"/>
</dbReference>
<keyword evidence="2" id="KW-1185">Reference proteome</keyword>
<dbReference type="RefSeq" id="WP_076387039.1">
    <property type="nucleotide sequence ID" value="NZ_FTOI01000007.1"/>
</dbReference>